<feature type="signal peptide" evidence="2">
    <location>
        <begin position="1"/>
        <end position="25"/>
    </location>
</feature>
<protein>
    <submittedName>
        <fullName evidence="3">Uncharacterized protein</fullName>
    </submittedName>
</protein>
<reference evidence="3 4" key="1">
    <citation type="journal article" date="2020" name="Antonie Van Leeuwenhoek">
        <title>Rhodopirellula heiligendammensis sp. nov., Rhodopirellula pilleata sp. nov., and Rhodopirellula solitaria sp. nov. isolated from natural or artificial marine surfaces in Northern Germany and California, USA, and emended description of the genus Rhodopirellula.</title>
        <authorList>
            <person name="Kallscheuer N."/>
            <person name="Wiegand S."/>
            <person name="Jogler M."/>
            <person name="Boedeker C."/>
            <person name="Peeters S.H."/>
            <person name="Rast P."/>
            <person name="Heuer A."/>
            <person name="Jetten M.S.M."/>
            <person name="Rohde M."/>
            <person name="Jogler C."/>
        </authorList>
    </citation>
    <scope>NUCLEOTIDE SEQUENCE [LARGE SCALE GENOMIC DNA]</scope>
    <source>
        <strain evidence="3 4">Poly21</strain>
    </source>
</reference>
<accession>A0A5C6BFW8</accession>
<evidence type="ECO:0000313" key="3">
    <source>
        <dbReference type="EMBL" id="TWU11043.1"/>
    </source>
</evidence>
<sequence>MSVRKLTTKLTMLLVLATGGVSASAQEHNHALADPFAFDPDFQWFEPVYDADILDMKPKKRAHTGWFATYDRINLYGSRPSNSDDIGDGNRLDSGGGQRYEVGYMRPDQDTGMLFTYLRNDATAADSLTVDRLNRINGDDFTGNATYPDPNRFNLSVFRDTDGNVLGYGTRFYNIGLTLNSMQMRSYELSKTWRMEPYHYGGILEPMIGARFIRAQDQASLKTYGYTFDDPNLANIGIGTSPYVYLIPNPPGTDPTPLDRLNTFGVEIQNDIYALQAGFRYFKFQNRWRYSAEFRGFTGVNSQAYSNRRTEATTVYDGFEESADVILDTTTASTTQFDSNAEFVIGFDARAELGYQLTKMINVRCGLQVIDIARGVWRSSHNLVEQTGGLVTPSIETGRQDQGYIAFGYTFGIELNR</sequence>
<organism evidence="3 4">
    <name type="scientific">Allorhodopirellula heiligendammensis</name>
    <dbReference type="NCBI Taxonomy" id="2714739"/>
    <lineage>
        <taxon>Bacteria</taxon>
        <taxon>Pseudomonadati</taxon>
        <taxon>Planctomycetota</taxon>
        <taxon>Planctomycetia</taxon>
        <taxon>Pirellulales</taxon>
        <taxon>Pirellulaceae</taxon>
        <taxon>Allorhodopirellula</taxon>
    </lineage>
</organism>
<keyword evidence="4" id="KW-1185">Reference proteome</keyword>
<feature type="region of interest" description="Disordered" evidence="1">
    <location>
        <begin position="81"/>
        <end position="100"/>
    </location>
</feature>
<dbReference type="EMBL" id="SJPU01000003">
    <property type="protein sequence ID" value="TWU11043.1"/>
    <property type="molecule type" value="Genomic_DNA"/>
</dbReference>
<proteinExistence type="predicted"/>
<dbReference type="OrthoDB" id="255704at2"/>
<dbReference type="RefSeq" id="WP_146409364.1">
    <property type="nucleotide sequence ID" value="NZ_SJPU01000003.1"/>
</dbReference>
<dbReference type="AlphaFoldDB" id="A0A5C6BFW8"/>
<gene>
    <name evidence="3" type="ORF">Poly21_49500</name>
</gene>
<keyword evidence="2" id="KW-0732">Signal</keyword>
<feature type="chain" id="PRO_5023065904" evidence="2">
    <location>
        <begin position="26"/>
        <end position="417"/>
    </location>
</feature>
<comment type="caution">
    <text evidence="3">The sequence shown here is derived from an EMBL/GenBank/DDBJ whole genome shotgun (WGS) entry which is preliminary data.</text>
</comment>
<dbReference type="Proteomes" id="UP000319908">
    <property type="component" value="Unassembled WGS sequence"/>
</dbReference>
<evidence type="ECO:0000313" key="4">
    <source>
        <dbReference type="Proteomes" id="UP000319908"/>
    </source>
</evidence>
<evidence type="ECO:0000256" key="2">
    <source>
        <dbReference type="SAM" id="SignalP"/>
    </source>
</evidence>
<evidence type="ECO:0000256" key="1">
    <source>
        <dbReference type="SAM" id="MobiDB-lite"/>
    </source>
</evidence>
<name>A0A5C6BFW8_9BACT</name>